<reference evidence="2" key="1">
    <citation type="submission" date="2018-05" db="EMBL/GenBank/DDBJ databases">
        <authorList>
            <person name="Lanie J.A."/>
            <person name="Ng W.-L."/>
            <person name="Kazmierczak K.M."/>
            <person name="Andrzejewski T.M."/>
            <person name="Davidsen T.M."/>
            <person name="Wayne K.J."/>
            <person name="Tettelin H."/>
            <person name="Glass J.I."/>
            <person name="Rusch D."/>
            <person name="Podicherti R."/>
            <person name="Tsui H.-C.T."/>
            <person name="Winkler M.E."/>
        </authorList>
    </citation>
    <scope>NUCLEOTIDE SEQUENCE</scope>
</reference>
<name>A0A382PVF3_9ZZZZ</name>
<keyword evidence="1" id="KW-0812">Transmembrane</keyword>
<accession>A0A382PVF3</accession>
<gene>
    <name evidence="2" type="ORF">METZ01_LOCUS330158</name>
</gene>
<feature type="transmembrane region" description="Helical" evidence="1">
    <location>
        <begin position="7"/>
        <end position="27"/>
    </location>
</feature>
<keyword evidence="1" id="KW-0472">Membrane</keyword>
<evidence type="ECO:0000256" key="1">
    <source>
        <dbReference type="SAM" id="Phobius"/>
    </source>
</evidence>
<dbReference type="AlphaFoldDB" id="A0A382PVF3"/>
<feature type="transmembrane region" description="Helical" evidence="1">
    <location>
        <begin position="33"/>
        <end position="52"/>
    </location>
</feature>
<proteinExistence type="predicted"/>
<keyword evidence="1" id="KW-1133">Transmembrane helix</keyword>
<protein>
    <submittedName>
        <fullName evidence="2">Uncharacterized protein</fullName>
    </submittedName>
</protein>
<evidence type="ECO:0000313" key="2">
    <source>
        <dbReference type="EMBL" id="SVC77304.1"/>
    </source>
</evidence>
<organism evidence="2">
    <name type="scientific">marine metagenome</name>
    <dbReference type="NCBI Taxonomy" id="408172"/>
    <lineage>
        <taxon>unclassified sequences</taxon>
        <taxon>metagenomes</taxon>
        <taxon>ecological metagenomes</taxon>
    </lineage>
</organism>
<dbReference type="EMBL" id="UINC01110055">
    <property type="protein sequence ID" value="SVC77304.1"/>
    <property type="molecule type" value="Genomic_DNA"/>
</dbReference>
<sequence length="62" mass="6611">MVVMWTVPNILLTLFGLVLMVTPLALWVAWTTAIFTGVLVAALLSLIGAVIITRSQGKNSAN</sequence>